<evidence type="ECO:0000313" key="16">
    <source>
        <dbReference type="Proteomes" id="UP000077405"/>
    </source>
</evidence>
<dbReference type="SUPFAM" id="SSF47323">
    <property type="entry name" value="Anticodon-binding domain of a subclass of class I aminoacyl-tRNA synthetases"/>
    <property type="match status" value="1"/>
</dbReference>
<dbReference type="SUPFAM" id="SSF52374">
    <property type="entry name" value="Nucleotidylyl transferase"/>
    <property type="match status" value="1"/>
</dbReference>
<dbReference type="Gene3D" id="3.90.740.10">
    <property type="entry name" value="Valyl/Leucyl/Isoleucyl-tRNA synthetase, editing domain"/>
    <property type="match status" value="1"/>
</dbReference>
<keyword evidence="2 9" id="KW-0963">Cytoplasm</keyword>
<dbReference type="InterPro" id="IPR002300">
    <property type="entry name" value="aa-tRNA-synth_Ia"/>
</dbReference>
<comment type="catalytic activity">
    <reaction evidence="8 9">
        <text>tRNA(Leu) + L-leucine + ATP = L-leucyl-tRNA(Leu) + AMP + diphosphate</text>
        <dbReference type="Rhea" id="RHEA:11688"/>
        <dbReference type="Rhea" id="RHEA-COMP:9613"/>
        <dbReference type="Rhea" id="RHEA-COMP:9622"/>
        <dbReference type="ChEBI" id="CHEBI:30616"/>
        <dbReference type="ChEBI" id="CHEBI:33019"/>
        <dbReference type="ChEBI" id="CHEBI:57427"/>
        <dbReference type="ChEBI" id="CHEBI:78442"/>
        <dbReference type="ChEBI" id="CHEBI:78494"/>
        <dbReference type="ChEBI" id="CHEBI:456215"/>
        <dbReference type="EC" id="6.1.1.4"/>
    </reaction>
</comment>
<dbReference type="CDD" id="cd00812">
    <property type="entry name" value="LeuRS_core"/>
    <property type="match status" value="1"/>
</dbReference>
<feature type="binding site" evidence="9">
    <location>
        <position position="619"/>
    </location>
    <ligand>
        <name>ATP</name>
        <dbReference type="ChEBI" id="CHEBI:30616"/>
    </ligand>
</feature>
<dbReference type="Pfam" id="PF00133">
    <property type="entry name" value="tRNA-synt_1"/>
    <property type="match status" value="2"/>
</dbReference>
<dbReference type="Proteomes" id="UP000077405">
    <property type="component" value="Chromosome"/>
</dbReference>
<dbReference type="InterPro" id="IPR014729">
    <property type="entry name" value="Rossmann-like_a/b/a_fold"/>
</dbReference>
<dbReference type="CDD" id="cd07958">
    <property type="entry name" value="Anticodon_Ia_Leu_BEm"/>
    <property type="match status" value="1"/>
</dbReference>
<dbReference type="InterPro" id="IPR025709">
    <property type="entry name" value="Leu_tRNA-synth_edit"/>
</dbReference>
<dbReference type="EC" id="6.1.1.4" evidence="9"/>
<gene>
    <name evidence="9" type="primary">leuS</name>
    <name evidence="15" type="ORF">A6A40_00260</name>
</gene>
<dbReference type="AlphaFoldDB" id="A0A160JCT8"/>
<evidence type="ECO:0000256" key="3">
    <source>
        <dbReference type="ARBA" id="ARBA00022598"/>
    </source>
</evidence>
<evidence type="ECO:0000256" key="6">
    <source>
        <dbReference type="ARBA" id="ARBA00022917"/>
    </source>
</evidence>
<dbReference type="Pfam" id="PF09334">
    <property type="entry name" value="tRNA-synt_1g"/>
    <property type="match status" value="1"/>
</dbReference>
<feature type="short sequence motif" description="'KMSKS' region" evidence="9">
    <location>
        <begin position="616"/>
        <end position="620"/>
    </location>
</feature>
<dbReference type="GO" id="GO:0005524">
    <property type="term" value="F:ATP binding"/>
    <property type="evidence" value="ECO:0007669"/>
    <property type="project" value="UniProtKB-UniRule"/>
</dbReference>
<keyword evidence="4 9" id="KW-0547">Nucleotide-binding</keyword>
<keyword evidence="7 9" id="KW-0030">Aminoacyl-tRNA synthetase</keyword>
<evidence type="ECO:0000259" key="14">
    <source>
        <dbReference type="Pfam" id="PF13603"/>
    </source>
</evidence>
<protein>
    <recommendedName>
        <fullName evidence="9">Leucine--tRNA ligase</fullName>
        <ecNumber evidence="9">6.1.1.4</ecNumber>
    </recommendedName>
    <alternativeName>
        <fullName evidence="9">Leucyl-tRNA synthetase</fullName>
        <shortName evidence="9">LeuRS</shortName>
    </alternativeName>
</protein>
<dbReference type="STRING" id="1226968.A6A40_00260"/>
<evidence type="ECO:0000256" key="4">
    <source>
        <dbReference type="ARBA" id="ARBA00022741"/>
    </source>
</evidence>
<dbReference type="Gene3D" id="2.20.28.290">
    <property type="match status" value="1"/>
</dbReference>
<dbReference type="Pfam" id="PF08264">
    <property type="entry name" value="Anticodon_1"/>
    <property type="match status" value="1"/>
</dbReference>
<feature type="domain" description="Aminoacyl-tRNA synthetase class Ia" evidence="11">
    <location>
        <begin position="419"/>
        <end position="575"/>
    </location>
</feature>
<dbReference type="SUPFAM" id="SSF50677">
    <property type="entry name" value="ValRS/IleRS/LeuRS editing domain"/>
    <property type="match status" value="1"/>
</dbReference>
<dbReference type="InterPro" id="IPR015413">
    <property type="entry name" value="Methionyl/Leucyl_tRNA_Synth"/>
</dbReference>
<evidence type="ECO:0000256" key="7">
    <source>
        <dbReference type="ARBA" id="ARBA00023146"/>
    </source>
</evidence>
<dbReference type="GO" id="GO:0005829">
    <property type="term" value="C:cytosol"/>
    <property type="evidence" value="ECO:0007669"/>
    <property type="project" value="TreeGrafter"/>
</dbReference>
<dbReference type="Gene3D" id="3.40.50.620">
    <property type="entry name" value="HUPs"/>
    <property type="match status" value="2"/>
</dbReference>
<dbReference type="KEGG" id="ahu:A6A40_00260"/>
<dbReference type="HAMAP" id="MF_00049_B">
    <property type="entry name" value="Leu_tRNA_synth_B"/>
    <property type="match status" value="1"/>
</dbReference>
<dbReference type="PRINTS" id="PR00985">
    <property type="entry name" value="TRNASYNTHLEU"/>
</dbReference>
<dbReference type="RefSeq" id="WP_063633487.1">
    <property type="nucleotide sequence ID" value="NZ_CP015285.1"/>
</dbReference>
<evidence type="ECO:0000256" key="5">
    <source>
        <dbReference type="ARBA" id="ARBA00022840"/>
    </source>
</evidence>
<evidence type="ECO:0000256" key="2">
    <source>
        <dbReference type="ARBA" id="ARBA00022490"/>
    </source>
</evidence>
<dbReference type="PANTHER" id="PTHR43740">
    <property type="entry name" value="LEUCYL-TRNA SYNTHETASE"/>
    <property type="match status" value="1"/>
</dbReference>
<dbReference type="Pfam" id="PF13603">
    <property type="entry name" value="tRNA-synt_1_2"/>
    <property type="match status" value="1"/>
</dbReference>
<evidence type="ECO:0000259" key="13">
    <source>
        <dbReference type="Pfam" id="PF09334"/>
    </source>
</evidence>
<dbReference type="Gene3D" id="1.10.730.10">
    <property type="entry name" value="Isoleucyl-tRNA Synthetase, Domain 1"/>
    <property type="match status" value="1"/>
</dbReference>
<reference evidence="15 16" key="1">
    <citation type="journal article" date="2013" name="Int. J. Syst. Evol. Microbiol.">
        <title>Azospirillum humicireducens sp. nov., a nitrogen-fixing bacterium isolated from a microbial fuel cell.</title>
        <authorList>
            <person name="Zhou S."/>
            <person name="Han L."/>
            <person name="Wang Y."/>
            <person name="Yang G."/>
            <person name="Zhuang L."/>
            <person name="Hu P."/>
        </authorList>
    </citation>
    <scope>NUCLEOTIDE SEQUENCE [LARGE SCALE GENOMIC DNA]</scope>
    <source>
        <strain evidence="15 16">SgZ-5</strain>
    </source>
</reference>
<dbReference type="FunFam" id="3.40.50.620:FF:000003">
    <property type="entry name" value="Leucine--tRNA ligase"/>
    <property type="match status" value="1"/>
</dbReference>
<feature type="domain" description="Leucyl-tRNA synthetase editing" evidence="14">
    <location>
        <begin position="220"/>
        <end position="404"/>
    </location>
</feature>
<dbReference type="InterPro" id="IPR009008">
    <property type="entry name" value="Val/Leu/Ile-tRNA-synth_edit"/>
</dbReference>
<dbReference type="Gene3D" id="3.10.20.590">
    <property type="match status" value="1"/>
</dbReference>
<evidence type="ECO:0000313" key="15">
    <source>
        <dbReference type="EMBL" id="ANC90469.1"/>
    </source>
</evidence>
<dbReference type="InterPro" id="IPR009080">
    <property type="entry name" value="tRNAsynth_Ia_anticodon-bd"/>
</dbReference>
<dbReference type="GO" id="GO:0006429">
    <property type="term" value="P:leucyl-tRNA aminoacylation"/>
    <property type="evidence" value="ECO:0007669"/>
    <property type="project" value="UniProtKB-UniRule"/>
</dbReference>
<feature type="domain" description="Methionyl/Leucyl tRNA synthetase" evidence="13">
    <location>
        <begin position="36"/>
        <end position="170"/>
    </location>
</feature>
<dbReference type="InterPro" id="IPR002302">
    <property type="entry name" value="Leu-tRNA-ligase"/>
</dbReference>
<evidence type="ECO:0000256" key="9">
    <source>
        <dbReference type="HAMAP-Rule" id="MF_00049"/>
    </source>
</evidence>
<dbReference type="OrthoDB" id="9810365at2"/>
<comment type="similarity">
    <text evidence="1 9 10">Belongs to the class-I aminoacyl-tRNA synthetase family.</text>
</comment>
<dbReference type="InterPro" id="IPR001412">
    <property type="entry name" value="aa-tRNA-synth_I_CS"/>
</dbReference>
<feature type="domain" description="Aminoacyl-tRNA synthetase class Ia" evidence="11">
    <location>
        <begin position="615"/>
        <end position="655"/>
    </location>
</feature>
<proteinExistence type="inferred from homology"/>
<evidence type="ECO:0000256" key="8">
    <source>
        <dbReference type="ARBA" id="ARBA00047469"/>
    </source>
</evidence>
<keyword evidence="16" id="KW-1185">Reference proteome</keyword>
<dbReference type="GO" id="GO:0004823">
    <property type="term" value="F:leucine-tRNA ligase activity"/>
    <property type="evidence" value="ECO:0007669"/>
    <property type="project" value="UniProtKB-UniRule"/>
</dbReference>
<evidence type="ECO:0000259" key="11">
    <source>
        <dbReference type="Pfam" id="PF00133"/>
    </source>
</evidence>
<name>A0A160JCT8_9PROT</name>
<evidence type="ECO:0000256" key="10">
    <source>
        <dbReference type="RuleBase" id="RU363035"/>
    </source>
</evidence>
<dbReference type="FunFam" id="3.40.50.620:FF:000056">
    <property type="entry name" value="Leucine--tRNA ligase"/>
    <property type="match status" value="1"/>
</dbReference>
<keyword evidence="5 9" id="KW-0067">ATP-binding</keyword>
<evidence type="ECO:0000259" key="12">
    <source>
        <dbReference type="Pfam" id="PF08264"/>
    </source>
</evidence>
<keyword evidence="6 9" id="KW-0648">Protein biosynthesis</keyword>
<dbReference type="InterPro" id="IPR013155">
    <property type="entry name" value="M/V/L/I-tRNA-synth_anticd-bd"/>
</dbReference>
<dbReference type="NCBIfam" id="TIGR00396">
    <property type="entry name" value="leuS_bact"/>
    <property type="match status" value="1"/>
</dbReference>
<dbReference type="FunFam" id="1.10.730.10:FF:000002">
    <property type="entry name" value="Leucine--tRNA ligase"/>
    <property type="match status" value="1"/>
</dbReference>
<evidence type="ECO:0000256" key="1">
    <source>
        <dbReference type="ARBA" id="ARBA00005594"/>
    </source>
</evidence>
<feature type="domain" description="Methionyl/Valyl/Leucyl/Isoleucyl-tRNA synthetase anticodon-binding" evidence="12">
    <location>
        <begin position="701"/>
        <end position="820"/>
    </location>
</feature>
<organism evidence="15 16">
    <name type="scientific">Azospirillum humicireducens</name>
    <dbReference type="NCBI Taxonomy" id="1226968"/>
    <lineage>
        <taxon>Bacteria</taxon>
        <taxon>Pseudomonadati</taxon>
        <taxon>Pseudomonadota</taxon>
        <taxon>Alphaproteobacteria</taxon>
        <taxon>Rhodospirillales</taxon>
        <taxon>Azospirillaceae</taxon>
        <taxon>Azospirillum</taxon>
    </lineage>
</organism>
<dbReference type="EMBL" id="CP015285">
    <property type="protein sequence ID" value="ANC90469.1"/>
    <property type="molecule type" value="Genomic_DNA"/>
</dbReference>
<dbReference type="GO" id="GO:0002161">
    <property type="term" value="F:aminoacyl-tRNA deacylase activity"/>
    <property type="evidence" value="ECO:0007669"/>
    <property type="project" value="InterPro"/>
</dbReference>
<comment type="subcellular location">
    <subcellularLocation>
        <location evidence="9">Cytoplasm</location>
    </subcellularLocation>
</comment>
<accession>A0A160JCT8</accession>
<feature type="short sequence motif" description="'HIGH' region" evidence="9">
    <location>
        <begin position="41"/>
        <end position="51"/>
    </location>
</feature>
<sequence>MSRYNVKETEAKWQGVWDGKGCFTAREDASRPKYYVLEMFPYPSGRIHMGHVRNYTIGDVIARFKRAKGFNVLHPMGWDAFGLPAENAALEKKVHPAAWTRENIATMRGQLKTMGLSIDWDREIATCDVEYYRHEQKMFLDFLKAGLAYRKESWVNWDPVDNTVLANEQVIDGRGWRTGALVEKRKLSQWFLKITAFAEDLLKGLETLDRWPERVRIMQENWIGKSTGVRFRFSIKGREDELEVFTTRPDTLFGASFAAISPNHPLAAELAASSPELAEFIAECNRLGTSEEAIETAEKRGFDTGLTVVHPFDPSWELPVYVANFVLMEYGTGAIFACPAHDQRDLDFARKYGLPVRPVVISADADPAAFEVGTEAYTGPGVLRNSAFLDGLDTESAKEEAGKRLEAAGRGERTTQYRLRDWGVSRQRYWGCPIPVVHCESCGIVPVPDDQLPVVLPEDVTFDKPGNPLAHHPTWKHTSCPTCGKPALRETDTFDTFIESSWYFARFCSPKTEDAAFTREAVDYWLGVDQYIGGIEHAVLHLLYSRFWTRALKTCGYLNLDEPFTGLFTQGMVNHETYKDAGTGAWLAPTDLTKNDKGEWVRTDSGAPVTVGRVEKMSKSKKNVVDPAHIIGTYGADAARLFMLSDSPPERDLEWTESGIDGAWRYINRLWRMVTEAPVELPAAGAPKPESLGPKAEAARRLVHKTIAGVSEDLDKFRFNKAVARVRELSNALGELDGKGEGDAWVLREGFESLVRLVGPMMPHLAEELWAQLGHTDLLADQPWPEADPALVVEDSVKVAVQVNGKLRATLDLPRDMDKDAAEQAALADANVQRAMDGKPARKVIVVPNRVINVVV</sequence>
<keyword evidence="3 9" id="KW-0436">Ligase</keyword>
<dbReference type="PANTHER" id="PTHR43740:SF2">
    <property type="entry name" value="LEUCINE--TRNA LIGASE, MITOCHONDRIAL"/>
    <property type="match status" value="1"/>
</dbReference>
<dbReference type="PROSITE" id="PS00178">
    <property type="entry name" value="AA_TRNA_LIGASE_I"/>
    <property type="match status" value="1"/>
</dbReference>